<evidence type="ECO:0000313" key="2">
    <source>
        <dbReference type="EMBL" id="APU14617.1"/>
    </source>
</evidence>
<reference evidence="3" key="1">
    <citation type="submission" date="2016-06" db="EMBL/GenBank/DDBJ databases">
        <title>Complete genome sequence of Actinoalloteichus fjordicus DSM 46855 (=ADI127-17), type strain of the new species Actinoalloteichus fjordicus.</title>
        <authorList>
            <person name="Ruckert C."/>
            <person name="Nouioui I."/>
            <person name="Willmese J."/>
            <person name="van Wezel G."/>
            <person name="Klenk H.-P."/>
            <person name="Kalinowski J."/>
            <person name="Zotchev S.B."/>
        </authorList>
    </citation>
    <scope>NUCLEOTIDE SEQUENCE [LARGE SCALE GENOMIC DNA]</scope>
    <source>
        <strain evidence="3">ADI127-7</strain>
    </source>
</reference>
<dbReference type="EMBL" id="CP016076">
    <property type="protein sequence ID" value="APU14617.1"/>
    <property type="molecule type" value="Genomic_DNA"/>
</dbReference>
<evidence type="ECO:0000256" key="1">
    <source>
        <dbReference type="SAM" id="SignalP"/>
    </source>
</evidence>
<evidence type="ECO:0000313" key="3">
    <source>
        <dbReference type="Proteomes" id="UP000185511"/>
    </source>
</evidence>
<dbReference type="Proteomes" id="UP000185511">
    <property type="component" value="Chromosome"/>
</dbReference>
<sequence>MNSVRRALVSTALAGAMALGGTAIASAAPAITAAPGASSVSAAETTAAAGWFTGYGSGAIEFLAVFQAENQAYQWAWIHGGFERWQCSVTSTQVTPFLNGFNAQVTVYCF</sequence>
<feature type="signal peptide" evidence="1">
    <location>
        <begin position="1"/>
        <end position="27"/>
    </location>
</feature>
<keyword evidence="3" id="KW-1185">Reference proteome</keyword>
<proteinExistence type="predicted"/>
<gene>
    <name evidence="2" type="ORF">UA74_12795</name>
</gene>
<organism evidence="2 3">
    <name type="scientific">Actinoalloteichus fjordicus</name>
    <dbReference type="NCBI Taxonomy" id="1612552"/>
    <lineage>
        <taxon>Bacteria</taxon>
        <taxon>Bacillati</taxon>
        <taxon>Actinomycetota</taxon>
        <taxon>Actinomycetes</taxon>
        <taxon>Pseudonocardiales</taxon>
        <taxon>Pseudonocardiaceae</taxon>
        <taxon>Actinoalloteichus</taxon>
    </lineage>
</organism>
<protein>
    <submittedName>
        <fullName evidence="2">Uncharacterized protein</fullName>
    </submittedName>
</protein>
<dbReference type="PROSITE" id="PS51318">
    <property type="entry name" value="TAT"/>
    <property type="match status" value="1"/>
</dbReference>
<dbReference type="AlphaFoldDB" id="A0AAC9PS45"/>
<dbReference type="InterPro" id="IPR006311">
    <property type="entry name" value="TAT_signal"/>
</dbReference>
<name>A0AAC9PS45_9PSEU</name>
<feature type="chain" id="PRO_5042270573" evidence="1">
    <location>
        <begin position="28"/>
        <end position="110"/>
    </location>
</feature>
<dbReference type="KEGG" id="acad:UA74_12795"/>
<accession>A0AAC9PS45</accession>
<dbReference type="RefSeq" id="WP_075740453.1">
    <property type="nucleotide sequence ID" value="NZ_CP016076.1"/>
</dbReference>
<keyword evidence="1" id="KW-0732">Signal</keyword>